<feature type="compositionally biased region" description="Polar residues" evidence="6">
    <location>
        <begin position="202"/>
        <end position="212"/>
    </location>
</feature>
<dbReference type="EMBL" id="JAGMVJ010000002">
    <property type="protein sequence ID" value="KAH7093038.1"/>
    <property type="molecule type" value="Genomic_DNA"/>
</dbReference>
<feature type="domain" description="Homeobox" evidence="7">
    <location>
        <begin position="134"/>
        <end position="197"/>
    </location>
</feature>
<organism evidence="9 10">
    <name type="scientific">Paraphoma chrysanthemicola</name>
    <dbReference type="NCBI Taxonomy" id="798071"/>
    <lineage>
        <taxon>Eukaryota</taxon>
        <taxon>Fungi</taxon>
        <taxon>Dikarya</taxon>
        <taxon>Ascomycota</taxon>
        <taxon>Pezizomycotina</taxon>
        <taxon>Dothideomycetes</taxon>
        <taxon>Pleosporomycetidae</taxon>
        <taxon>Pleosporales</taxon>
        <taxon>Pleosporineae</taxon>
        <taxon>Phaeosphaeriaceae</taxon>
        <taxon>Paraphoma</taxon>
    </lineage>
</organism>
<comment type="caution">
    <text evidence="9">The sequence shown here is derived from an EMBL/GenBank/DDBJ whole genome shotgun (WGS) entry which is preliminary data.</text>
</comment>
<keyword evidence="4" id="KW-0863">Zinc-finger</keyword>
<evidence type="ECO:0000259" key="7">
    <source>
        <dbReference type="PROSITE" id="PS50071"/>
    </source>
</evidence>
<comment type="subcellular location">
    <subcellularLocation>
        <location evidence="5">Nucleus</location>
    </subcellularLocation>
</comment>
<accession>A0A8K0RDT2</accession>
<evidence type="ECO:0000256" key="6">
    <source>
        <dbReference type="SAM" id="MobiDB-lite"/>
    </source>
</evidence>
<keyword evidence="4" id="KW-0479">Metal-binding</keyword>
<feature type="domain" description="C2H2-type" evidence="8">
    <location>
        <begin position="345"/>
        <end position="373"/>
    </location>
</feature>
<dbReference type="Proteomes" id="UP000813461">
    <property type="component" value="Unassembled WGS sequence"/>
</dbReference>
<dbReference type="InterPro" id="IPR006600">
    <property type="entry name" value="HTH_CenpB_DNA-bd_dom"/>
</dbReference>
<feature type="region of interest" description="Disordered" evidence="6">
    <location>
        <begin position="182"/>
        <end position="217"/>
    </location>
</feature>
<dbReference type="Pfam" id="PF03221">
    <property type="entry name" value="HTH_Tnp_Tc5"/>
    <property type="match status" value="1"/>
</dbReference>
<dbReference type="InterPro" id="IPR009057">
    <property type="entry name" value="Homeodomain-like_sf"/>
</dbReference>
<proteinExistence type="predicted"/>
<reference evidence="9" key="1">
    <citation type="journal article" date="2021" name="Nat. Commun.">
        <title>Genetic determinants of endophytism in the Arabidopsis root mycobiome.</title>
        <authorList>
            <person name="Mesny F."/>
            <person name="Miyauchi S."/>
            <person name="Thiergart T."/>
            <person name="Pickel B."/>
            <person name="Atanasova L."/>
            <person name="Karlsson M."/>
            <person name="Huettel B."/>
            <person name="Barry K.W."/>
            <person name="Haridas S."/>
            <person name="Chen C."/>
            <person name="Bauer D."/>
            <person name="Andreopoulos W."/>
            <person name="Pangilinan J."/>
            <person name="LaButti K."/>
            <person name="Riley R."/>
            <person name="Lipzen A."/>
            <person name="Clum A."/>
            <person name="Drula E."/>
            <person name="Henrissat B."/>
            <person name="Kohler A."/>
            <person name="Grigoriev I.V."/>
            <person name="Martin F.M."/>
            <person name="Hacquard S."/>
        </authorList>
    </citation>
    <scope>NUCLEOTIDE SEQUENCE</scope>
    <source>
        <strain evidence="9">MPI-SDFR-AT-0120</strain>
    </source>
</reference>
<keyword evidence="10" id="KW-1185">Reference proteome</keyword>
<evidence type="ECO:0000256" key="3">
    <source>
        <dbReference type="ARBA" id="ARBA00023242"/>
    </source>
</evidence>
<dbReference type="Pfam" id="PF05920">
    <property type="entry name" value="Homeobox_KN"/>
    <property type="match status" value="1"/>
</dbReference>
<feature type="region of interest" description="Disordered" evidence="6">
    <location>
        <begin position="109"/>
        <end position="141"/>
    </location>
</feature>
<protein>
    <submittedName>
        <fullName evidence="9">Uncharacterized protein</fullName>
    </submittedName>
</protein>
<dbReference type="SMART" id="SM00389">
    <property type="entry name" value="HOX"/>
    <property type="match status" value="1"/>
</dbReference>
<feature type="DNA-binding region" description="Homeobox" evidence="5">
    <location>
        <begin position="136"/>
        <end position="198"/>
    </location>
</feature>
<keyword evidence="1 5" id="KW-0238">DNA-binding</keyword>
<dbReference type="PANTHER" id="PTHR11850">
    <property type="entry name" value="HOMEOBOX PROTEIN TRANSCRIPTION FACTORS"/>
    <property type="match status" value="1"/>
</dbReference>
<dbReference type="GO" id="GO:0008270">
    <property type="term" value="F:zinc ion binding"/>
    <property type="evidence" value="ECO:0007669"/>
    <property type="project" value="UniProtKB-KW"/>
</dbReference>
<dbReference type="AlphaFoldDB" id="A0A8K0RDT2"/>
<feature type="region of interest" description="Disordered" evidence="6">
    <location>
        <begin position="732"/>
        <end position="751"/>
    </location>
</feature>
<dbReference type="GO" id="GO:0006355">
    <property type="term" value="P:regulation of DNA-templated transcription"/>
    <property type="evidence" value="ECO:0007669"/>
    <property type="project" value="InterPro"/>
</dbReference>
<dbReference type="PROSITE" id="PS00028">
    <property type="entry name" value="ZINC_FINGER_C2H2_1"/>
    <property type="match status" value="1"/>
</dbReference>
<gene>
    <name evidence="9" type="ORF">FB567DRAFT_161825</name>
</gene>
<evidence type="ECO:0000259" key="8">
    <source>
        <dbReference type="PROSITE" id="PS50157"/>
    </source>
</evidence>
<feature type="compositionally biased region" description="Basic residues" evidence="6">
    <location>
        <begin position="321"/>
        <end position="330"/>
    </location>
</feature>
<dbReference type="PROSITE" id="PS50071">
    <property type="entry name" value="HOMEOBOX_2"/>
    <property type="match status" value="1"/>
</dbReference>
<dbReference type="InterPro" id="IPR013087">
    <property type="entry name" value="Znf_C2H2_type"/>
</dbReference>
<keyword evidence="2 5" id="KW-0371">Homeobox</keyword>
<feature type="compositionally biased region" description="Polar residues" evidence="6">
    <location>
        <begin position="300"/>
        <end position="318"/>
    </location>
</feature>
<evidence type="ECO:0000256" key="5">
    <source>
        <dbReference type="PROSITE-ProRule" id="PRU00108"/>
    </source>
</evidence>
<evidence type="ECO:0000313" key="9">
    <source>
        <dbReference type="EMBL" id="KAH7093038.1"/>
    </source>
</evidence>
<dbReference type="InterPro" id="IPR001356">
    <property type="entry name" value="HD"/>
</dbReference>
<evidence type="ECO:0000256" key="2">
    <source>
        <dbReference type="ARBA" id="ARBA00023155"/>
    </source>
</evidence>
<dbReference type="Gene3D" id="1.10.10.60">
    <property type="entry name" value="Homeodomain-like"/>
    <property type="match status" value="1"/>
</dbReference>
<dbReference type="GO" id="GO:0003677">
    <property type="term" value="F:DNA binding"/>
    <property type="evidence" value="ECO:0007669"/>
    <property type="project" value="UniProtKB-UniRule"/>
</dbReference>
<sequence length="951" mass="105535">MRLKYNSFLTNEELQSITSTGAEFNTDFSTHLPRYQKPAHPCSYCRSKGLECFIYDADGSKQVRCSPCNALFRPCSFSDPEKMPALKQRTALDTLDVVGEDDERCFGGLTGKKPMRSLGHMGPIEDDNDGDERPKKGAAAARFPRAATKVLKDWMLQHIDHPYPTDEDKELLKQQTGLSIGQISNWMANTRRRQKQRPKRSASPSIRPSTEAINMPAGKTWESLNPFERWQHSPPENEPAPLTAIAQAVEKFDPPVSVSSSYRKDASNDSTGSFSIFRAPSISSLETGLTGMSSGSIGSHNSAYSHGSRHSLGSLNSLKSKERRRRRRLPTRAPKANTDTGPRLFQCTFCTDRFKSKYDWARHEKSLHLSLEKWICAPLGEVIADKATGKPKCVYCDELEPSKEHLATHNHKGCEEKGLESRTFYRKDHLRQHLRLMHGCKMTTSMESWKSEAQYIKSRCGFCQMTFEKWQDRIDHLAKEFRNGADMQKWKGCRGLDPHVAIHVTNAMPPYLISNESKSPFPFSASNSSSMQQSNLQLQSQDLEYLIPNIEQSPTNDLFVAYQEDADMSRIGPILLTTPRHYSASETPQVNPNATCWEILTLRLGRFAREHIEKHGAQSITDKMLQDQARLILYEDADGWEQTAADNPEWLNLFKKAHGIDTTVLVPGISAHHEIYEDLGIHSNSVVDPSFNVNNFDCLDMAQNDPGRDLAFECTLTGTTNLTAHARQLSSGRQTPHSIPGLSGSVSASPTSLTPITTNEHSFGIFAPISELACTSPGGPCFGENGEAGFAVRKGGCSKSGGKKERYWLNGATASMASFNAQCTAAGEQIHECAKVGLRSFEPINEQACSGAEDDFNMPSIQEMTCGPEDSNVMPDINDFQFPAWDQLPEDFQNPTTSAGFHSTIPISTAAGMENGGVATSAGMAWDNEEMNFMMDLDADLDLDLNVFGKC</sequence>
<evidence type="ECO:0000256" key="4">
    <source>
        <dbReference type="PROSITE-ProRule" id="PRU00042"/>
    </source>
</evidence>
<dbReference type="CDD" id="cd00086">
    <property type="entry name" value="homeodomain"/>
    <property type="match status" value="1"/>
</dbReference>
<dbReference type="SUPFAM" id="SSF46689">
    <property type="entry name" value="Homeodomain-like"/>
    <property type="match status" value="1"/>
</dbReference>
<dbReference type="OrthoDB" id="5399138at2759"/>
<feature type="region of interest" description="Disordered" evidence="6">
    <location>
        <begin position="300"/>
        <end position="338"/>
    </location>
</feature>
<keyword evidence="4" id="KW-0862">Zinc</keyword>
<dbReference type="GO" id="GO:0005634">
    <property type="term" value="C:nucleus"/>
    <property type="evidence" value="ECO:0007669"/>
    <property type="project" value="UniProtKB-SubCell"/>
</dbReference>
<feature type="compositionally biased region" description="Basic residues" evidence="6">
    <location>
        <begin position="190"/>
        <end position="200"/>
    </location>
</feature>
<evidence type="ECO:0000313" key="10">
    <source>
        <dbReference type="Proteomes" id="UP000813461"/>
    </source>
</evidence>
<keyword evidence="3 5" id="KW-0539">Nucleus</keyword>
<evidence type="ECO:0000256" key="1">
    <source>
        <dbReference type="ARBA" id="ARBA00023125"/>
    </source>
</evidence>
<dbReference type="PROSITE" id="PS50157">
    <property type="entry name" value="ZINC_FINGER_C2H2_2"/>
    <property type="match status" value="1"/>
</dbReference>
<dbReference type="InterPro" id="IPR008422">
    <property type="entry name" value="KN_HD"/>
</dbReference>
<name>A0A8K0RDT2_9PLEO</name>
<dbReference type="InterPro" id="IPR050224">
    <property type="entry name" value="TALE_homeobox"/>
</dbReference>